<dbReference type="OMA" id="HVATLLW"/>
<evidence type="ECO:0000256" key="5">
    <source>
        <dbReference type="ARBA" id="ARBA00022927"/>
    </source>
</evidence>
<feature type="region of interest" description="Disordered" evidence="8">
    <location>
        <begin position="1"/>
        <end position="56"/>
    </location>
</feature>
<evidence type="ECO:0000313" key="11">
    <source>
        <dbReference type="EMBL" id="KPV75654.1"/>
    </source>
</evidence>
<reference evidence="11 12" key="1">
    <citation type="journal article" date="2015" name="Front. Microbiol.">
        <title>Genome sequence of the plant growth promoting endophytic yeast Rhodotorula graminis WP1.</title>
        <authorList>
            <person name="Firrincieli A."/>
            <person name="Otillar R."/>
            <person name="Salamov A."/>
            <person name="Schmutz J."/>
            <person name="Khan Z."/>
            <person name="Redman R.S."/>
            <person name="Fleck N.D."/>
            <person name="Lindquist E."/>
            <person name="Grigoriev I.V."/>
            <person name="Doty S.L."/>
        </authorList>
    </citation>
    <scope>NUCLEOTIDE SEQUENCE [LARGE SCALE GENOMIC DNA]</scope>
    <source>
        <strain evidence="11 12">WP1</strain>
    </source>
</reference>
<dbReference type="Gene3D" id="2.130.10.10">
    <property type="entry name" value="YVTN repeat-like/Quinoprotein amine dehydrogenase"/>
    <property type="match status" value="1"/>
</dbReference>
<dbReference type="PANTHER" id="PTHR13405">
    <property type="entry name" value="NUCLEAR PORE COMPLEX PROTEIN NUP133"/>
    <property type="match status" value="1"/>
</dbReference>
<evidence type="ECO:0008006" key="13">
    <source>
        <dbReference type="Google" id="ProtNLM"/>
    </source>
</evidence>
<dbReference type="Pfam" id="PF08801">
    <property type="entry name" value="Nucleoporin_N"/>
    <property type="match status" value="1"/>
</dbReference>
<dbReference type="EMBL" id="KQ474077">
    <property type="protein sequence ID" value="KPV75654.1"/>
    <property type="molecule type" value="Genomic_DNA"/>
</dbReference>
<keyword evidence="12" id="KW-1185">Reference proteome</keyword>
<feature type="domain" description="Nucleoporin Nup133/Nup155-like N-terminal" evidence="10">
    <location>
        <begin position="121"/>
        <end position="506"/>
    </location>
</feature>
<dbReference type="RefSeq" id="XP_018271703.1">
    <property type="nucleotide sequence ID" value="XM_018416462.1"/>
</dbReference>
<dbReference type="InterPro" id="IPR037624">
    <property type="entry name" value="Nup133-like"/>
</dbReference>
<keyword evidence="3" id="KW-0813">Transport</keyword>
<dbReference type="SUPFAM" id="SSF117289">
    <property type="entry name" value="Nucleoporin domain"/>
    <property type="match status" value="1"/>
</dbReference>
<evidence type="ECO:0000256" key="4">
    <source>
        <dbReference type="ARBA" id="ARBA00022816"/>
    </source>
</evidence>
<evidence type="ECO:0000256" key="1">
    <source>
        <dbReference type="ARBA" id="ARBA00004259"/>
    </source>
</evidence>
<accession>A0A194S548</accession>
<evidence type="ECO:0000313" key="12">
    <source>
        <dbReference type="Proteomes" id="UP000053890"/>
    </source>
</evidence>
<keyword evidence="4" id="KW-0509">mRNA transport</keyword>
<sequence length="1274" mass="136554">MFSSGAAGTPSAAQRTTRRSTRAARAASALSGASTPLVASPPPPGLAPQQQQQQRTLGANLAVTTKALSSAAPSRRTRSVAAGSDAGTSATMLMDVDEAGQSQQHQQGKDADRLLVKDESYAITERKGLPVEVQEAIAASDPYTLPVKAVLDPITGFALLVSSDRCFVWNWASRAGSTTTYVFPLPAQAPFPPGVTAGSPLSFASLVPSASQTAQREPGLIAVSNTGTIRFWDSISLSLAGADRFKSVSLALAEGELVRHVALVSPTTYLAATSQSRVFALSVASQGGRATLAARPFERAVGWAGSVWSAVFGTKTVDPRAGILALAVAQPASSAIGPGAGAADGARRVYAVQEKSAQVWDVPPRGEGGERLVAEHDVFHAVLEAIAGEKVGNEQWAMNEGKVEIVDAAVTATGHLALLVSHVHDATADEYRSFAIVQLDVQHDAVTPIGLTLLAYQSRPDPRPLSTARLSIGAGEVAFVTFPDAVVIASIASDSSFEEAFPLRQNSTRFLGLSMPSYLPAPPSPTETLSLLTSSPSLVTVTVSAPHGSQQRVVPGGVEALKTQRLKTRLEQAIFYGTREAENPLAFDIQPDFEGDLAKASTAVSADILASSSSNMPLILDLRAQLADRVHRCKALVEYINANGILSKLPQSARKQLSWDAERLQAAVALWAHVNARIGASGHSIVGDAILTFMDEVGEGFGEDPLRLFFRTKVGAVGNVLEEVAKQAKGVVDSSVGAEDKSEKLFEANQVILAAFKAVARHRADTAQHYGLTSSAEPTEPWSSRPVLLEALQWHFDATDALLRERVRELGAQQRKGAVKGEPDELRSQMAGVAEFAFSAFEERLRYLKSVNGDAATPESRLVTERYYSLRPRFINTLVAVGKVGAAFELGERHGDFKSLVRLSNDAARGSSARISAYLDRYGKDFAFPLYTFYLEHGKLRTLLEPEEAHRDLLTEFLDSTDNDELAWVNDIAIGRLEHATDVLFTVAEKEQNVAQKKIMLSLSKLAQVAQVDTQSIEEVHVQQTLETLDDNLDLVNTQDGLLALFESLLSGQDVRLSPAERGEVIAARVAPGLEDRPALAQHLATLVGKLFEERTLSAEDLIDLLTLKENVGEQAGDFAAALDVIVRAKDLPAERRQVALESIWRRVFIQDDWASLKSAVGVSDEEMANALRHTAYYATLAAASRSDHEPSDLLQPAQAFSTATPTSLSARSPDLPSPSVTLLLNDIEQESRLLSECVQNGLEAFAREIVRLLEEGTPVVQEEELGGEAVMVE</sequence>
<evidence type="ECO:0000256" key="8">
    <source>
        <dbReference type="SAM" id="MobiDB-lite"/>
    </source>
</evidence>
<dbReference type="Gene3D" id="1.20.58.1380">
    <property type="match status" value="1"/>
</dbReference>
<name>A0A194S548_RHOGW</name>
<dbReference type="GeneID" id="28976910"/>
<dbReference type="GO" id="GO:0016973">
    <property type="term" value="P:poly(A)+ mRNA export from nucleus"/>
    <property type="evidence" value="ECO:0007669"/>
    <property type="project" value="TreeGrafter"/>
</dbReference>
<dbReference type="GO" id="GO:0000972">
    <property type="term" value="P:transcription-dependent tethering of RNA polymerase II gene DNA at nuclear periphery"/>
    <property type="evidence" value="ECO:0007669"/>
    <property type="project" value="TreeGrafter"/>
</dbReference>
<evidence type="ECO:0000256" key="6">
    <source>
        <dbReference type="ARBA" id="ARBA00023010"/>
    </source>
</evidence>
<organism evidence="11 12">
    <name type="scientific">Rhodotorula graminis (strain WP1)</name>
    <dbReference type="NCBI Taxonomy" id="578459"/>
    <lineage>
        <taxon>Eukaryota</taxon>
        <taxon>Fungi</taxon>
        <taxon>Dikarya</taxon>
        <taxon>Basidiomycota</taxon>
        <taxon>Pucciniomycotina</taxon>
        <taxon>Microbotryomycetes</taxon>
        <taxon>Sporidiobolales</taxon>
        <taxon>Sporidiobolaceae</taxon>
        <taxon>Rhodotorula</taxon>
    </lineage>
</organism>
<dbReference type="InterPro" id="IPR015943">
    <property type="entry name" value="WD40/YVTN_repeat-like_dom_sf"/>
</dbReference>
<evidence type="ECO:0000259" key="9">
    <source>
        <dbReference type="Pfam" id="PF03177"/>
    </source>
</evidence>
<feature type="domain" description="Nucleoporin Nup133/Nup155-like C-terminal" evidence="9">
    <location>
        <begin position="884"/>
        <end position="1241"/>
    </location>
</feature>
<dbReference type="InterPro" id="IPR007187">
    <property type="entry name" value="Nucleoporin_Nup133/Nup155_C"/>
</dbReference>
<dbReference type="GO" id="GO:0017056">
    <property type="term" value="F:structural constituent of nuclear pore"/>
    <property type="evidence" value="ECO:0007669"/>
    <property type="project" value="InterPro"/>
</dbReference>
<evidence type="ECO:0000256" key="3">
    <source>
        <dbReference type="ARBA" id="ARBA00022448"/>
    </source>
</evidence>
<dbReference type="GO" id="GO:0006606">
    <property type="term" value="P:protein import into nucleus"/>
    <property type="evidence" value="ECO:0007669"/>
    <property type="project" value="TreeGrafter"/>
</dbReference>
<dbReference type="AlphaFoldDB" id="A0A194S548"/>
<dbReference type="Proteomes" id="UP000053890">
    <property type="component" value="Unassembled WGS sequence"/>
</dbReference>
<keyword evidence="6" id="KW-0811">Translocation</keyword>
<dbReference type="InterPro" id="IPR014908">
    <property type="entry name" value="Nucleoporin_Nup133/Nup155_N"/>
</dbReference>
<evidence type="ECO:0000256" key="7">
    <source>
        <dbReference type="ARBA" id="ARBA00023242"/>
    </source>
</evidence>
<dbReference type="Gene3D" id="1.25.40.700">
    <property type="match status" value="1"/>
</dbReference>
<evidence type="ECO:0000259" key="10">
    <source>
        <dbReference type="Pfam" id="PF08801"/>
    </source>
</evidence>
<evidence type="ECO:0000256" key="2">
    <source>
        <dbReference type="ARBA" id="ARBA00005569"/>
    </source>
</evidence>
<dbReference type="OrthoDB" id="103454at2759"/>
<gene>
    <name evidence="11" type="ORF">RHOBADRAFT_52696</name>
</gene>
<keyword evidence="7" id="KW-0539">Nucleus</keyword>
<comment type="similarity">
    <text evidence="2">Belongs to the nucleoporin Nup133 family.</text>
</comment>
<dbReference type="PANTHER" id="PTHR13405:SF11">
    <property type="entry name" value="NUCLEAR PORE COMPLEX PROTEIN NUP133"/>
    <property type="match status" value="1"/>
</dbReference>
<protein>
    <recommendedName>
        <fullName evidence="13">Nucleoporin Nup133/Nup155-like C-terminal domain-containing protein</fullName>
    </recommendedName>
</protein>
<dbReference type="STRING" id="578459.A0A194S548"/>
<comment type="subcellular location">
    <subcellularLocation>
        <location evidence="1">Nucleus envelope</location>
    </subcellularLocation>
</comment>
<keyword evidence="5" id="KW-0653">Protein transport</keyword>
<proteinExistence type="inferred from homology"/>
<dbReference type="Pfam" id="PF03177">
    <property type="entry name" value="Nucleoporin_C"/>
    <property type="match status" value="1"/>
</dbReference>
<feature type="compositionally biased region" description="Low complexity" evidence="8">
    <location>
        <begin position="23"/>
        <end position="38"/>
    </location>
</feature>
<dbReference type="GO" id="GO:0031080">
    <property type="term" value="C:nuclear pore outer ring"/>
    <property type="evidence" value="ECO:0007669"/>
    <property type="project" value="TreeGrafter"/>
</dbReference>